<keyword evidence="18" id="KW-1185">Reference proteome</keyword>
<feature type="transmembrane region" description="Helical" evidence="16">
    <location>
        <begin position="29"/>
        <end position="49"/>
    </location>
</feature>
<feature type="transmembrane region" description="Helical" evidence="16">
    <location>
        <begin position="96"/>
        <end position="114"/>
    </location>
</feature>
<dbReference type="GO" id="GO:0008360">
    <property type="term" value="P:regulation of cell shape"/>
    <property type="evidence" value="ECO:0007669"/>
    <property type="project" value="UniProtKB-KW"/>
</dbReference>
<comment type="similarity">
    <text evidence="11">Belongs to the SEDS family. FtsW subfamily.</text>
</comment>
<feature type="transmembrane region" description="Helical" evidence="16">
    <location>
        <begin position="283"/>
        <end position="303"/>
    </location>
</feature>
<name>A0A7M3T6M1_9RHOB</name>
<dbReference type="PANTHER" id="PTHR30474:SF2">
    <property type="entry name" value="PEPTIDOGLYCAN GLYCOSYLTRANSFERASE FTSW-RELATED"/>
    <property type="match status" value="1"/>
</dbReference>
<evidence type="ECO:0000256" key="1">
    <source>
        <dbReference type="ARBA" id="ARBA00004141"/>
    </source>
</evidence>
<keyword evidence="8 16" id="KW-0472">Membrane</keyword>
<keyword evidence="5" id="KW-0133">Cell shape</keyword>
<evidence type="ECO:0000256" key="13">
    <source>
        <dbReference type="ARBA" id="ARBA00041418"/>
    </source>
</evidence>
<evidence type="ECO:0000256" key="7">
    <source>
        <dbReference type="ARBA" id="ARBA00022989"/>
    </source>
</evidence>
<keyword evidence="4 16" id="KW-0812">Transmembrane</keyword>
<gene>
    <name evidence="17" type="ORF">G5B40_20665</name>
</gene>
<proteinExistence type="inferred from homology"/>
<dbReference type="GO" id="GO:0032153">
    <property type="term" value="C:cell division site"/>
    <property type="evidence" value="ECO:0007669"/>
    <property type="project" value="TreeGrafter"/>
</dbReference>
<dbReference type="AlphaFoldDB" id="A0A7M3T6M1"/>
<reference evidence="17 18" key="1">
    <citation type="submission" date="2020-02" db="EMBL/GenBank/DDBJ databases">
        <title>complete genome sequence of Rhodobacteraceae bacterium.</title>
        <authorList>
            <person name="Park J."/>
            <person name="Kim Y.-S."/>
            <person name="Kim K.-H."/>
        </authorList>
    </citation>
    <scope>NUCLEOTIDE SEQUENCE [LARGE SCALE GENOMIC DNA]</scope>
    <source>
        <strain evidence="17 18">RR4-56</strain>
    </source>
</reference>
<feature type="transmembrane region" description="Helical" evidence="16">
    <location>
        <begin position="349"/>
        <end position="370"/>
    </location>
</feature>
<evidence type="ECO:0000256" key="9">
    <source>
        <dbReference type="ARBA" id="ARBA00032370"/>
    </source>
</evidence>
<dbReference type="KEGG" id="hdh:G5B40_20665"/>
<feature type="transmembrane region" description="Helical" evidence="16">
    <location>
        <begin position="61"/>
        <end position="84"/>
    </location>
</feature>
<dbReference type="GO" id="GO:0051301">
    <property type="term" value="P:cell division"/>
    <property type="evidence" value="ECO:0007669"/>
    <property type="project" value="UniProtKB-KW"/>
</dbReference>
<evidence type="ECO:0000256" key="4">
    <source>
        <dbReference type="ARBA" id="ARBA00022692"/>
    </source>
</evidence>
<keyword evidence="3" id="KW-0808">Transferase</keyword>
<feature type="transmembrane region" description="Helical" evidence="16">
    <location>
        <begin position="181"/>
        <end position="214"/>
    </location>
</feature>
<keyword evidence="7 16" id="KW-1133">Transmembrane helix</keyword>
<evidence type="ECO:0000256" key="2">
    <source>
        <dbReference type="ARBA" id="ARBA00022676"/>
    </source>
</evidence>
<dbReference type="GO" id="GO:0008955">
    <property type="term" value="F:peptidoglycan glycosyltransferase activity"/>
    <property type="evidence" value="ECO:0007669"/>
    <property type="project" value="UniProtKB-EC"/>
</dbReference>
<evidence type="ECO:0000313" key="18">
    <source>
        <dbReference type="Proteomes" id="UP000503336"/>
    </source>
</evidence>
<keyword evidence="17" id="KW-0131">Cell cycle</keyword>
<keyword evidence="6" id="KW-0573">Peptidoglycan synthesis</keyword>
<organism evidence="17 18">
    <name type="scientific">Pikeienuella piscinae</name>
    <dbReference type="NCBI Taxonomy" id="2748098"/>
    <lineage>
        <taxon>Bacteria</taxon>
        <taxon>Pseudomonadati</taxon>
        <taxon>Pseudomonadota</taxon>
        <taxon>Alphaproteobacteria</taxon>
        <taxon>Rhodobacterales</taxon>
        <taxon>Paracoccaceae</taxon>
        <taxon>Pikeienuella</taxon>
    </lineage>
</organism>
<evidence type="ECO:0000256" key="5">
    <source>
        <dbReference type="ARBA" id="ARBA00022960"/>
    </source>
</evidence>
<dbReference type="GO" id="GO:0005886">
    <property type="term" value="C:plasma membrane"/>
    <property type="evidence" value="ECO:0007669"/>
    <property type="project" value="TreeGrafter"/>
</dbReference>
<sequence length="387" mass="41829">MTELTFRAPQGAFVDPSILGRWWRTIDKLTLLALILLVLVGLLISFAASVPLAEKNGLPQFYFVTRHAVFAMISVGLMLTLSVLTPDQVRRNGVRLFLFAFVAVALLPVFGTDFGKGAVRWYSFGLSVQPSEFLKPGLAVLTGWMMAASLRPMGPPGVSLSFLVTAAVIGALAIQPDFGQALLVIASWGAMFFVWGAPIWLMVMLVGLGVGLIWFAYANFEYVASRINDYWSEEIDPTSQIGYATNAILKGGFFGVGAGEGSVKWSLPDAHTDFVMAVAAEEYGLLFCLLVIGLYLLITLRALKRLMREREPFVRVAGSGLAVMIGLQAFINIGVTFTLLPAKGMTLPFISYGGSSMVASGVAMGLMLALTRDRPQDHVTDRLGGGR</sequence>
<dbReference type="RefSeq" id="WP_165102965.1">
    <property type="nucleotide sequence ID" value="NZ_CP049056.1"/>
</dbReference>
<evidence type="ECO:0000256" key="8">
    <source>
        <dbReference type="ARBA" id="ARBA00023136"/>
    </source>
</evidence>
<evidence type="ECO:0000256" key="15">
    <source>
        <dbReference type="ARBA" id="ARBA00049902"/>
    </source>
</evidence>
<dbReference type="GO" id="GO:0009252">
    <property type="term" value="P:peptidoglycan biosynthetic process"/>
    <property type="evidence" value="ECO:0007669"/>
    <property type="project" value="UniProtKB-KW"/>
</dbReference>
<keyword evidence="2" id="KW-0328">Glycosyltransferase</keyword>
<feature type="transmembrane region" description="Helical" evidence="16">
    <location>
        <begin position="153"/>
        <end position="174"/>
    </location>
</feature>
<feature type="transmembrane region" description="Helical" evidence="16">
    <location>
        <begin position="315"/>
        <end position="337"/>
    </location>
</feature>
<dbReference type="EMBL" id="CP049056">
    <property type="protein sequence ID" value="QIE57652.1"/>
    <property type="molecule type" value="Genomic_DNA"/>
</dbReference>
<keyword evidence="17" id="KW-0132">Cell division</keyword>
<dbReference type="EC" id="2.4.99.28" evidence="14"/>
<evidence type="ECO:0000256" key="16">
    <source>
        <dbReference type="SAM" id="Phobius"/>
    </source>
</evidence>
<dbReference type="Pfam" id="PF01098">
    <property type="entry name" value="FTSW_RODA_SPOVE"/>
    <property type="match status" value="1"/>
</dbReference>
<evidence type="ECO:0000313" key="17">
    <source>
        <dbReference type="EMBL" id="QIE57652.1"/>
    </source>
</evidence>
<evidence type="ECO:0000256" key="10">
    <source>
        <dbReference type="ARBA" id="ARBA00033270"/>
    </source>
</evidence>
<dbReference type="GO" id="GO:0015648">
    <property type="term" value="F:lipid-linked peptidoglycan transporter activity"/>
    <property type="evidence" value="ECO:0007669"/>
    <property type="project" value="TreeGrafter"/>
</dbReference>
<evidence type="ECO:0000256" key="6">
    <source>
        <dbReference type="ARBA" id="ARBA00022984"/>
    </source>
</evidence>
<evidence type="ECO:0000256" key="11">
    <source>
        <dbReference type="ARBA" id="ARBA00038053"/>
    </source>
</evidence>
<evidence type="ECO:0000256" key="3">
    <source>
        <dbReference type="ARBA" id="ARBA00022679"/>
    </source>
</evidence>
<dbReference type="PANTHER" id="PTHR30474">
    <property type="entry name" value="CELL CYCLE PROTEIN"/>
    <property type="match status" value="1"/>
</dbReference>
<dbReference type="InterPro" id="IPR001182">
    <property type="entry name" value="FtsW/RodA"/>
</dbReference>
<evidence type="ECO:0000256" key="14">
    <source>
        <dbReference type="ARBA" id="ARBA00044770"/>
    </source>
</evidence>
<accession>A0A7M3T6M1</accession>
<evidence type="ECO:0000256" key="12">
    <source>
        <dbReference type="ARBA" id="ARBA00041185"/>
    </source>
</evidence>
<comment type="catalytic activity">
    <reaction evidence="15">
        <text>[GlcNAc-(1-&gt;4)-Mur2Ac(oyl-L-Ala-gamma-D-Glu-L-Lys-D-Ala-D-Ala)](n)-di-trans,octa-cis-undecaprenyl diphosphate + beta-D-GlcNAc-(1-&gt;4)-Mur2Ac(oyl-L-Ala-gamma-D-Glu-L-Lys-D-Ala-D-Ala)-di-trans,octa-cis-undecaprenyl diphosphate = [GlcNAc-(1-&gt;4)-Mur2Ac(oyl-L-Ala-gamma-D-Glu-L-Lys-D-Ala-D-Ala)](n+1)-di-trans,octa-cis-undecaprenyl diphosphate + di-trans,octa-cis-undecaprenyl diphosphate + H(+)</text>
        <dbReference type="Rhea" id="RHEA:23708"/>
        <dbReference type="Rhea" id="RHEA-COMP:9602"/>
        <dbReference type="Rhea" id="RHEA-COMP:9603"/>
        <dbReference type="ChEBI" id="CHEBI:15378"/>
        <dbReference type="ChEBI" id="CHEBI:58405"/>
        <dbReference type="ChEBI" id="CHEBI:60033"/>
        <dbReference type="ChEBI" id="CHEBI:78435"/>
        <dbReference type="EC" id="2.4.99.28"/>
    </reaction>
</comment>
<dbReference type="Proteomes" id="UP000503336">
    <property type="component" value="Chromosome"/>
</dbReference>
<protein>
    <recommendedName>
        <fullName evidence="12">Probable peptidoglycan glycosyltransferase FtsW</fullName>
        <ecNumber evidence="14">2.4.99.28</ecNumber>
    </recommendedName>
    <alternativeName>
        <fullName evidence="13">Cell division protein FtsW</fullName>
    </alternativeName>
    <alternativeName>
        <fullName evidence="10">Cell wall polymerase</fullName>
    </alternativeName>
    <alternativeName>
        <fullName evidence="9">Peptidoglycan polymerase</fullName>
    </alternativeName>
</protein>
<comment type="subcellular location">
    <subcellularLocation>
        <location evidence="1">Membrane</location>
        <topology evidence="1">Multi-pass membrane protein</topology>
    </subcellularLocation>
</comment>